<gene>
    <name evidence="2" type="ORF">FA727_13995</name>
</gene>
<keyword evidence="1" id="KW-0812">Transmembrane</keyword>
<evidence type="ECO:0000256" key="1">
    <source>
        <dbReference type="SAM" id="Phobius"/>
    </source>
</evidence>
<dbReference type="PIRSF" id="PIRSF016789">
    <property type="entry name" value="DUF454"/>
    <property type="match status" value="1"/>
</dbReference>
<dbReference type="Proteomes" id="UP000307756">
    <property type="component" value="Unassembled WGS sequence"/>
</dbReference>
<organism evidence="2 3">
    <name type="scientific">Robertmurraya kyonggiensis</name>
    <dbReference type="NCBI Taxonomy" id="1037680"/>
    <lineage>
        <taxon>Bacteria</taxon>
        <taxon>Bacillati</taxon>
        <taxon>Bacillota</taxon>
        <taxon>Bacilli</taxon>
        <taxon>Bacillales</taxon>
        <taxon>Bacillaceae</taxon>
        <taxon>Robertmurraya</taxon>
    </lineage>
</organism>
<dbReference type="Pfam" id="PF04304">
    <property type="entry name" value="DUF454"/>
    <property type="match status" value="1"/>
</dbReference>
<proteinExistence type="predicted"/>
<feature type="transmembrane region" description="Helical" evidence="1">
    <location>
        <begin position="90"/>
        <end position="105"/>
    </location>
</feature>
<reference evidence="2 3" key="1">
    <citation type="journal article" date="2011" name="J. Microbiol.">
        <title>Bacillus kyonggiensis sp. nov., isolated from soil of a lettuce field.</title>
        <authorList>
            <person name="Dong K."/>
            <person name="Lee S."/>
        </authorList>
    </citation>
    <scope>NUCLEOTIDE SEQUENCE [LARGE SCALE GENOMIC DNA]</scope>
    <source>
        <strain evidence="2 3">NB22</strain>
    </source>
</reference>
<accession>A0A4U1D2D1</accession>
<name>A0A4U1D2D1_9BACI</name>
<keyword evidence="1" id="KW-0472">Membrane</keyword>
<keyword evidence="1" id="KW-1133">Transmembrane helix</keyword>
<dbReference type="InterPro" id="IPR007401">
    <property type="entry name" value="DUF454"/>
</dbReference>
<comment type="caution">
    <text evidence="2">The sequence shown here is derived from an EMBL/GenBank/DDBJ whole genome shotgun (WGS) entry which is preliminary data.</text>
</comment>
<protein>
    <submittedName>
        <fullName evidence="2">DUF454 domain-containing protein</fullName>
    </submittedName>
</protein>
<dbReference type="PANTHER" id="PTHR35813:SF1">
    <property type="entry name" value="INNER MEMBRANE PROTEIN YBAN"/>
    <property type="match status" value="1"/>
</dbReference>
<evidence type="ECO:0000313" key="2">
    <source>
        <dbReference type="EMBL" id="TKC16432.1"/>
    </source>
</evidence>
<sequence>MRWKKGNFEGDSIKKLINVIFIVAGFLSLGIGLLGIILPVVPTTPLLLLASFCFMKGSKKFEAWFKGTKIYRKYLEQFVKNKTMTRKQKVILNLIADSMIAIGFFSVDNWIVRSILILTVIYKYYYFFTKIETRRAPR</sequence>
<evidence type="ECO:0000313" key="3">
    <source>
        <dbReference type="Proteomes" id="UP000307756"/>
    </source>
</evidence>
<dbReference type="EMBL" id="SWBM01000003">
    <property type="protein sequence ID" value="TKC16432.1"/>
    <property type="molecule type" value="Genomic_DNA"/>
</dbReference>
<dbReference type="PANTHER" id="PTHR35813">
    <property type="entry name" value="INNER MEMBRANE PROTEIN YBAN"/>
    <property type="match status" value="1"/>
</dbReference>
<feature type="transmembrane region" description="Helical" evidence="1">
    <location>
        <begin position="111"/>
        <end position="128"/>
    </location>
</feature>
<dbReference type="RefSeq" id="WP_136832478.1">
    <property type="nucleotide sequence ID" value="NZ_SWBM01000003.1"/>
</dbReference>
<feature type="transmembrane region" description="Helical" evidence="1">
    <location>
        <begin position="20"/>
        <end position="50"/>
    </location>
</feature>
<dbReference type="OrthoDB" id="5690292at2"/>
<keyword evidence="3" id="KW-1185">Reference proteome</keyword>
<dbReference type="AlphaFoldDB" id="A0A4U1D2D1"/>
<dbReference type="GO" id="GO:0005886">
    <property type="term" value="C:plasma membrane"/>
    <property type="evidence" value="ECO:0007669"/>
    <property type="project" value="TreeGrafter"/>
</dbReference>